<evidence type="ECO:0000313" key="1">
    <source>
        <dbReference type="EMBL" id="GGZ52625.1"/>
    </source>
</evidence>
<evidence type="ECO:0008006" key="3">
    <source>
        <dbReference type="Google" id="ProtNLM"/>
    </source>
</evidence>
<evidence type="ECO:0000313" key="2">
    <source>
        <dbReference type="Proteomes" id="UP000615593"/>
    </source>
</evidence>
<accession>A0ABQ3BNW4</accession>
<reference evidence="2" key="1">
    <citation type="journal article" date="2019" name="Int. J. Syst. Evol. Microbiol.">
        <title>The Global Catalogue of Microorganisms (GCM) 10K type strain sequencing project: providing services to taxonomists for standard genome sequencing and annotation.</title>
        <authorList>
            <consortium name="The Broad Institute Genomics Platform"/>
            <consortium name="The Broad Institute Genome Sequencing Center for Infectious Disease"/>
            <person name="Wu L."/>
            <person name="Ma J."/>
        </authorList>
    </citation>
    <scope>NUCLEOTIDE SEQUENCE [LARGE SCALE GENOMIC DNA]</scope>
    <source>
        <strain evidence="2">KCTC 12708</strain>
    </source>
</reference>
<keyword evidence="2" id="KW-1185">Reference proteome</keyword>
<protein>
    <recommendedName>
        <fullName evidence="3">Peptidyl-prolyl cis-trans isomerase SurA</fullName>
    </recommendedName>
</protein>
<dbReference type="EMBL" id="BMWY01000003">
    <property type="protein sequence ID" value="GGZ52625.1"/>
    <property type="molecule type" value="Genomic_DNA"/>
</dbReference>
<dbReference type="Proteomes" id="UP000615593">
    <property type="component" value="Unassembled WGS sequence"/>
</dbReference>
<organism evidence="1 2">
    <name type="scientific">Mesonia mobilis</name>
    <dbReference type="NCBI Taxonomy" id="369791"/>
    <lineage>
        <taxon>Bacteria</taxon>
        <taxon>Pseudomonadati</taxon>
        <taxon>Bacteroidota</taxon>
        <taxon>Flavobacteriia</taxon>
        <taxon>Flavobacteriales</taxon>
        <taxon>Flavobacteriaceae</taxon>
        <taxon>Mesonia</taxon>
    </lineage>
</organism>
<comment type="caution">
    <text evidence="1">The sequence shown here is derived from an EMBL/GenBank/DDBJ whole genome shotgun (WGS) entry which is preliminary data.</text>
</comment>
<proteinExistence type="predicted"/>
<sequence>MYQEDIKSMLPSDISSEDSAVFVNNYIKNWATEQLLLDQAKLNLPNQKQKEFDALVKDYRNELYIEAYKDLILSGKIDTVFQEEELQKYYEENTNNFKLNQDLLKFRYIYLNKKFPEFDKIKAQFTRFDKEDQIQLDKETLKFKAYSLNDSVWVSGRDFFRQLPILKDEESKDILKEDKFLQQADSLGVYLIKIEEVLLRNENAPFEYAKPTIKQILLNRKKIKLSKDFEKEITKDALKNNKFEIYN</sequence>
<gene>
    <name evidence="1" type="ORF">GCM10008088_12800</name>
</gene>
<name>A0ABQ3BNW4_9FLAO</name>